<dbReference type="SMART" id="SM00382">
    <property type="entry name" value="AAA"/>
    <property type="match status" value="1"/>
</dbReference>
<comment type="similarity">
    <text evidence="2">Belongs to the ABC transporter superfamily.</text>
</comment>
<evidence type="ECO:0000256" key="2">
    <source>
        <dbReference type="ARBA" id="ARBA00005417"/>
    </source>
</evidence>
<evidence type="ECO:0000313" key="10">
    <source>
        <dbReference type="Proteomes" id="UP000604475"/>
    </source>
</evidence>
<evidence type="ECO:0000256" key="5">
    <source>
        <dbReference type="ARBA" id="ARBA00022741"/>
    </source>
</evidence>
<protein>
    <submittedName>
        <fullName evidence="9">ABC transporter ATP-binding protein</fullName>
    </submittedName>
</protein>
<dbReference type="EMBL" id="JAEACQ010000226">
    <property type="protein sequence ID" value="MBL7629316.1"/>
    <property type="molecule type" value="Genomic_DNA"/>
</dbReference>
<evidence type="ECO:0000256" key="4">
    <source>
        <dbReference type="ARBA" id="ARBA00022475"/>
    </source>
</evidence>
<dbReference type="GO" id="GO:0005886">
    <property type="term" value="C:plasma membrane"/>
    <property type="evidence" value="ECO:0007669"/>
    <property type="project" value="UniProtKB-SubCell"/>
</dbReference>
<dbReference type="AlphaFoldDB" id="A0A937RBZ7"/>
<dbReference type="PANTHER" id="PTHR43297:SF2">
    <property type="entry name" value="DIPEPTIDE TRANSPORT ATP-BINDING PROTEIN DPPD"/>
    <property type="match status" value="1"/>
</dbReference>
<evidence type="ECO:0000256" key="7">
    <source>
        <dbReference type="ARBA" id="ARBA00023136"/>
    </source>
</evidence>
<evidence type="ECO:0000256" key="3">
    <source>
        <dbReference type="ARBA" id="ARBA00022448"/>
    </source>
</evidence>
<accession>A0A937RBZ7</accession>
<dbReference type="GO" id="GO:0005524">
    <property type="term" value="F:ATP binding"/>
    <property type="evidence" value="ECO:0007669"/>
    <property type="project" value="UniProtKB-KW"/>
</dbReference>
<comment type="caution">
    <text evidence="9">The sequence shown here is derived from an EMBL/GenBank/DDBJ whole genome shotgun (WGS) entry which is preliminary data.</text>
</comment>
<dbReference type="RefSeq" id="WP_203000515.1">
    <property type="nucleotide sequence ID" value="NZ_JADWYU010000138.1"/>
</dbReference>
<name>A0A937RBZ7_9ACTN</name>
<gene>
    <name evidence="9" type="ORF">I7412_19530</name>
</gene>
<dbReference type="SUPFAM" id="SSF52540">
    <property type="entry name" value="P-loop containing nucleoside triphosphate hydrolases"/>
    <property type="match status" value="1"/>
</dbReference>
<comment type="subcellular location">
    <subcellularLocation>
        <location evidence="1">Cell membrane</location>
        <topology evidence="1">Peripheral membrane protein</topology>
    </subcellularLocation>
</comment>
<sequence>MSESTSAGGPLLEVSDLRVRIGGAPVVDGVGFHVDAGERVGLIGESGSGKSLTALAVLGLLPDAATVSGSIRLAGHELLGRTDREMSKIRGDEVAMVFQEPLTALNPLMRVGRQIGEPLRIHRGLSRRAADAAAVELAERVGLPDPERLVRAYPHQLSGGQRQRVGLAVALACQPSLILADEPTTALDVTVQAEILALLTRLVDETGAALLFITHDLAVVATVTQRVEVMRAGRLVESGATGDVLRHPRHPYAQALLAAAHATAWPPAPGRDVTSPFTPEAARP</sequence>
<dbReference type="InterPro" id="IPR027417">
    <property type="entry name" value="P-loop_NTPase"/>
</dbReference>
<keyword evidence="3" id="KW-0813">Transport</keyword>
<dbReference type="Pfam" id="PF00005">
    <property type="entry name" value="ABC_tran"/>
    <property type="match status" value="1"/>
</dbReference>
<evidence type="ECO:0000313" key="9">
    <source>
        <dbReference type="EMBL" id="MBL7629316.1"/>
    </source>
</evidence>
<keyword evidence="6 9" id="KW-0067">ATP-binding</keyword>
<reference evidence="9" key="1">
    <citation type="submission" date="2020-12" db="EMBL/GenBank/DDBJ databases">
        <title>Genomic characterization of non-nitrogen-fixing Frankia strains.</title>
        <authorList>
            <person name="Carlos-Shanley C."/>
            <person name="Guerra T."/>
            <person name="Hahn D."/>
        </authorList>
    </citation>
    <scope>NUCLEOTIDE SEQUENCE</scope>
    <source>
        <strain evidence="9">CN6</strain>
    </source>
</reference>
<dbReference type="Proteomes" id="UP000604475">
    <property type="component" value="Unassembled WGS sequence"/>
</dbReference>
<dbReference type="FunFam" id="3.40.50.300:FF:000016">
    <property type="entry name" value="Oligopeptide ABC transporter ATP-binding component"/>
    <property type="match status" value="1"/>
</dbReference>
<dbReference type="PANTHER" id="PTHR43297">
    <property type="entry name" value="OLIGOPEPTIDE TRANSPORT ATP-BINDING PROTEIN APPD"/>
    <property type="match status" value="1"/>
</dbReference>
<evidence type="ECO:0000256" key="1">
    <source>
        <dbReference type="ARBA" id="ARBA00004202"/>
    </source>
</evidence>
<dbReference type="InterPro" id="IPR017871">
    <property type="entry name" value="ABC_transporter-like_CS"/>
</dbReference>
<evidence type="ECO:0000256" key="6">
    <source>
        <dbReference type="ARBA" id="ARBA00022840"/>
    </source>
</evidence>
<dbReference type="InterPro" id="IPR050388">
    <property type="entry name" value="ABC_Ni/Peptide_Import"/>
</dbReference>
<keyword evidence="10" id="KW-1185">Reference proteome</keyword>
<dbReference type="Gene3D" id="3.40.50.300">
    <property type="entry name" value="P-loop containing nucleotide triphosphate hydrolases"/>
    <property type="match status" value="1"/>
</dbReference>
<dbReference type="InterPro" id="IPR003593">
    <property type="entry name" value="AAA+_ATPase"/>
</dbReference>
<evidence type="ECO:0000259" key="8">
    <source>
        <dbReference type="PROSITE" id="PS50893"/>
    </source>
</evidence>
<organism evidence="9 10">
    <name type="scientific">Frankia nepalensis</name>
    <dbReference type="NCBI Taxonomy" id="1836974"/>
    <lineage>
        <taxon>Bacteria</taxon>
        <taxon>Bacillati</taxon>
        <taxon>Actinomycetota</taxon>
        <taxon>Actinomycetes</taxon>
        <taxon>Frankiales</taxon>
        <taxon>Frankiaceae</taxon>
        <taxon>Frankia</taxon>
    </lineage>
</organism>
<dbReference type="PROSITE" id="PS00211">
    <property type="entry name" value="ABC_TRANSPORTER_1"/>
    <property type="match status" value="1"/>
</dbReference>
<dbReference type="InterPro" id="IPR003439">
    <property type="entry name" value="ABC_transporter-like_ATP-bd"/>
</dbReference>
<feature type="domain" description="ABC transporter" evidence="8">
    <location>
        <begin position="12"/>
        <end position="257"/>
    </location>
</feature>
<proteinExistence type="inferred from homology"/>
<keyword evidence="4" id="KW-1003">Cell membrane</keyword>
<keyword evidence="7" id="KW-0472">Membrane</keyword>
<dbReference type="CDD" id="cd03257">
    <property type="entry name" value="ABC_NikE_OppD_transporters"/>
    <property type="match status" value="1"/>
</dbReference>
<dbReference type="GO" id="GO:0016887">
    <property type="term" value="F:ATP hydrolysis activity"/>
    <property type="evidence" value="ECO:0007669"/>
    <property type="project" value="InterPro"/>
</dbReference>
<dbReference type="PROSITE" id="PS50893">
    <property type="entry name" value="ABC_TRANSPORTER_2"/>
    <property type="match status" value="1"/>
</dbReference>
<keyword evidence="5" id="KW-0547">Nucleotide-binding</keyword>